<dbReference type="EMBL" id="OX465080">
    <property type="protein sequence ID" value="CAI9279994.1"/>
    <property type="molecule type" value="Genomic_DNA"/>
</dbReference>
<dbReference type="AlphaFoldDB" id="A0AA35YTX7"/>
<evidence type="ECO:0000313" key="9">
    <source>
        <dbReference type="EMBL" id="CAI9279994.1"/>
    </source>
</evidence>
<feature type="chain" id="PRO_5041376074" evidence="8">
    <location>
        <begin position="20"/>
        <end position="236"/>
    </location>
</feature>
<accession>A0AA35YTX7</accession>
<dbReference type="GO" id="GO:0005774">
    <property type="term" value="C:vacuolar membrane"/>
    <property type="evidence" value="ECO:0007669"/>
    <property type="project" value="TreeGrafter"/>
</dbReference>
<dbReference type="GO" id="GO:0005245">
    <property type="term" value="F:voltage-gated calcium channel activity"/>
    <property type="evidence" value="ECO:0007669"/>
    <property type="project" value="InterPro"/>
</dbReference>
<evidence type="ECO:0000256" key="1">
    <source>
        <dbReference type="ARBA" id="ARBA00022448"/>
    </source>
</evidence>
<dbReference type="Proteomes" id="UP001177003">
    <property type="component" value="Chromosome 4"/>
</dbReference>
<evidence type="ECO:0000256" key="2">
    <source>
        <dbReference type="ARBA" id="ARBA00022568"/>
    </source>
</evidence>
<keyword evidence="10" id="KW-1185">Reference proteome</keyword>
<protein>
    <submittedName>
        <fullName evidence="9">Uncharacterized protein</fullName>
    </submittedName>
</protein>
<evidence type="ECO:0000256" key="5">
    <source>
        <dbReference type="ARBA" id="ARBA00022837"/>
    </source>
</evidence>
<dbReference type="PANTHER" id="PTHR46988">
    <property type="entry name" value="TWO PORE CALCIUM CHANNEL PROTEIN 1"/>
    <property type="match status" value="1"/>
</dbReference>
<evidence type="ECO:0000256" key="8">
    <source>
        <dbReference type="SAM" id="SignalP"/>
    </source>
</evidence>
<keyword evidence="5" id="KW-0106">Calcium</keyword>
<organism evidence="9 10">
    <name type="scientific">Lactuca saligna</name>
    <name type="common">Willowleaf lettuce</name>
    <dbReference type="NCBI Taxonomy" id="75948"/>
    <lineage>
        <taxon>Eukaryota</taxon>
        <taxon>Viridiplantae</taxon>
        <taxon>Streptophyta</taxon>
        <taxon>Embryophyta</taxon>
        <taxon>Tracheophyta</taxon>
        <taxon>Spermatophyta</taxon>
        <taxon>Magnoliopsida</taxon>
        <taxon>eudicotyledons</taxon>
        <taxon>Gunneridae</taxon>
        <taxon>Pentapetalae</taxon>
        <taxon>asterids</taxon>
        <taxon>campanulids</taxon>
        <taxon>Asterales</taxon>
        <taxon>Asteraceae</taxon>
        <taxon>Cichorioideae</taxon>
        <taxon>Cichorieae</taxon>
        <taxon>Lactucinae</taxon>
        <taxon>Lactuca</taxon>
    </lineage>
</organism>
<feature type="signal peptide" evidence="8">
    <location>
        <begin position="1"/>
        <end position="19"/>
    </location>
</feature>
<keyword evidence="2" id="KW-0109">Calcium transport</keyword>
<gene>
    <name evidence="9" type="ORF">LSALG_LOCUS19767</name>
</gene>
<keyword evidence="1" id="KW-0813">Transport</keyword>
<evidence type="ECO:0000256" key="6">
    <source>
        <dbReference type="ARBA" id="ARBA00023065"/>
    </source>
</evidence>
<dbReference type="PANTHER" id="PTHR46988:SF2">
    <property type="entry name" value="TWO PORE CALCIUM CHANNEL PROTEIN 1"/>
    <property type="match status" value="1"/>
</dbReference>
<reference evidence="9" key="1">
    <citation type="submission" date="2023-04" db="EMBL/GenBank/DDBJ databases">
        <authorList>
            <person name="Vijverberg K."/>
            <person name="Xiong W."/>
            <person name="Schranz E."/>
        </authorList>
    </citation>
    <scope>NUCLEOTIDE SEQUENCE</scope>
</reference>
<dbReference type="GO" id="GO:0000325">
    <property type="term" value="C:plant-type vacuole"/>
    <property type="evidence" value="ECO:0007669"/>
    <property type="project" value="TreeGrafter"/>
</dbReference>
<evidence type="ECO:0000313" key="10">
    <source>
        <dbReference type="Proteomes" id="UP001177003"/>
    </source>
</evidence>
<dbReference type="InterPro" id="IPR044581">
    <property type="entry name" value="TPC1_plant"/>
</dbReference>
<evidence type="ECO:0000256" key="3">
    <source>
        <dbReference type="ARBA" id="ARBA00022673"/>
    </source>
</evidence>
<keyword evidence="3" id="KW-0107">Calcium channel</keyword>
<sequence>MFQIFFHLMDAALLGGVAGGQRVHKSRSDAITYGSPYQKAAALVDLAEDGIILPVEIFDLPNIDTSAKLYFRFARFDIIWTLNHFALIALNFFEKPLWCSSVSEISCSDHRDYYYLGELPYLTNAECVSYKGVTLLILLVHTQFPILYEGGRLYWRSHVNKLKVFLLLILAADLTVDILYISPVSTYSLPLWISPYIRGLKEQPHSHGWNVYNISQCLGFVASVSFVLKLVSLCHF</sequence>
<evidence type="ECO:0000256" key="7">
    <source>
        <dbReference type="ARBA" id="ARBA00023303"/>
    </source>
</evidence>
<keyword evidence="8" id="KW-0732">Signal</keyword>
<evidence type="ECO:0000256" key="4">
    <source>
        <dbReference type="ARBA" id="ARBA00022737"/>
    </source>
</evidence>
<keyword evidence="7" id="KW-0407">Ion channel</keyword>
<keyword evidence="6" id="KW-0406">Ion transport</keyword>
<keyword evidence="4" id="KW-0677">Repeat</keyword>
<name>A0AA35YTX7_LACSI</name>
<proteinExistence type="predicted"/>